<accession>A0A317CF68</accession>
<keyword evidence="1" id="KW-1133">Transmembrane helix</keyword>
<protein>
    <submittedName>
        <fullName evidence="2">Uncharacterized protein</fullName>
    </submittedName>
</protein>
<evidence type="ECO:0000313" key="3">
    <source>
        <dbReference type="Proteomes" id="UP000245506"/>
    </source>
</evidence>
<dbReference type="Proteomes" id="UP000245506">
    <property type="component" value="Unassembled WGS sequence"/>
</dbReference>
<evidence type="ECO:0000256" key="1">
    <source>
        <dbReference type="SAM" id="Phobius"/>
    </source>
</evidence>
<dbReference type="RefSeq" id="WP_109822810.1">
    <property type="nucleotide sequence ID" value="NZ_QGKL01000022.1"/>
</dbReference>
<feature type="transmembrane region" description="Helical" evidence="1">
    <location>
        <begin position="28"/>
        <end position="46"/>
    </location>
</feature>
<dbReference type="AlphaFoldDB" id="A0A317CF68"/>
<name>A0A317CF68_9GAMM</name>
<gene>
    <name evidence="2" type="ORF">DKT75_07525</name>
</gene>
<reference evidence="2 3" key="1">
    <citation type="submission" date="2018-05" db="EMBL/GenBank/DDBJ databases">
        <title>Leucothrix arctica sp. nov., isolated from Arctic seawater.</title>
        <authorList>
            <person name="Choi A."/>
            <person name="Baek K."/>
        </authorList>
    </citation>
    <scope>NUCLEOTIDE SEQUENCE [LARGE SCALE GENOMIC DNA]</scope>
    <source>
        <strain evidence="2 3">IMCC9719</strain>
    </source>
</reference>
<keyword evidence="1" id="KW-0812">Transmembrane</keyword>
<evidence type="ECO:0000313" key="2">
    <source>
        <dbReference type="EMBL" id="PWQ97156.1"/>
    </source>
</evidence>
<keyword evidence="1" id="KW-0472">Membrane</keyword>
<proteinExistence type="predicted"/>
<comment type="caution">
    <text evidence="2">The sequence shown here is derived from an EMBL/GenBank/DDBJ whole genome shotgun (WGS) entry which is preliminary data.</text>
</comment>
<organism evidence="2 3">
    <name type="scientific">Leucothrix arctica</name>
    <dbReference type="NCBI Taxonomy" id="1481894"/>
    <lineage>
        <taxon>Bacteria</taxon>
        <taxon>Pseudomonadati</taxon>
        <taxon>Pseudomonadota</taxon>
        <taxon>Gammaproteobacteria</taxon>
        <taxon>Thiotrichales</taxon>
        <taxon>Thiotrichaceae</taxon>
        <taxon>Leucothrix</taxon>
    </lineage>
</organism>
<keyword evidence="3" id="KW-1185">Reference proteome</keyword>
<sequence>MPLPVIAAPGTFASVVSVGKAFAVTHPVGLAFAGGALLTLTTTKYFKNKRLAKKLEKAEQSLQAQAQED</sequence>
<dbReference type="EMBL" id="QGKL01000022">
    <property type="protein sequence ID" value="PWQ97156.1"/>
    <property type="molecule type" value="Genomic_DNA"/>
</dbReference>